<dbReference type="Proteomes" id="UP000000763">
    <property type="component" value="Chromosome 6"/>
</dbReference>
<evidence type="ECO:0000313" key="3">
    <source>
        <dbReference type="Proteomes" id="UP000000763"/>
    </source>
</evidence>
<organism evidence="2 3">
    <name type="scientific">Oryza sativa subsp. japonica</name>
    <name type="common">Rice</name>
    <dbReference type="NCBI Taxonomy" id="39947"/>
    <lineage>
        <taxon>Eukaryota</taxon>
        <taxon>Viridiplantae</taxon>
        <taxon>Streptophyta</taxon>
        <taxon>Embryophyta</taxon>
        <taxon>Tracheophyta</taxon>
        <taxon>Spermatophyta</taxon>
        <taxon>Magnoliopsida</taxon>
        <taxon>Liliopsida</taxon>
        <taxon>Poales</taxon>
        <taxon>Poaceae</taxon>
        <taxon>BOP clade</taxon>
        <taxon>Oryzoideae</taxon>
        <taxon>Oryzeae</taxon>
        <taxon>Oryzinae</taxon>
        <taxon>Oryza</taxon>
        <taxon>Oryza sativa</taxon>
    </lineage>
</organism>
<dbReference type="EMBL" id="AP002542">
    <property type="protein sequence ID" value="BAD67883.1"/>
    <property type="molecule type" value="Genomic_DNA"/>
</dbReference>
<dbReference type="AlphaFoldDB" id="Q5VRP6"/>
<accession>Q5VRP6</accession>
<protein>
    <submittedName>
        <fullName evidence="2">Uncharacterized protein</fullName>
    </submittedName>
</protein>
<reference evidence="3" key="1">
    <citation type="journal article" date="2005" name="Nature">
        <title>The map-based sequence of the rice genome.</title>
        <authorList>
            <consortium name="International rice genome sequencing project (IRGSP)"/>
            <person name="Matsumoto T."/>
            <person name="Wu J."/>
            <person name="Kanamori H."/>
            <person name="Katayose Y."/>
            <person name="Fujisawa M."/>
            <person name="Namiki N."/>
            <person name="Mizuno H."/>
            <person name="Yamamoto K."/>
            <person name="Antonio B.A."/>
            <person name="Baba T."/>
            <person name="Sakata K."/>
            <person name="Nagamura Y."/>
            <person name="Aoki H."/>
            <person name="Arikawa K."/>
            <person name="Arita K."/>
            <person name="Bito T."/>
            <person name="Chiden Y."/>
            <person name="Fujitsuka N."/>
            <person name="Fukunaka R."/>
            <person name="Hamada M."/>
            <person name="Harada C."/>
            <person name="Hayashi A."/>
            <person name="Hijishita S."/>
            <person name="Honda M."/>
            <person name="Hosokawa S."/>
            <person name="Ichikawa Y."/>
            <person name="Idonuma A."/>
            <person name="Iijima M."/>
            <person name="Ikeda M."/>
            <person name="Ikeno M."/>
            <person name="Ito K."/>
            <person name="Ito S."/>
            <person name="Ito T."/>
            <person name="Ito Y."/>
            <person name="Ito Y."/>
            <person name="Iwabuchi A."/>
            <person name="Kamiya K."/>
            <person name="Karasawa W."/>
            <person name="Kurita K."/>
            <person name="Katagiri S."/>
            <person name="Kikuta A."/>
            <person name="Kobayashi H."/>
            <person name="Kobayashi N."/>
            <person name="Machita K."/>
            <person name="Maehara T."/>
            <person name="Masukawa M."/>
            <person name="Mizubayashi T."/>
            <person name="Mukai Y."/>
            <person name="Nagasaki H."/>
            <person name="Nagata Y."/>
            <person name="Naito S."/>
            <person name="Nakashima M."/>
            <person name="Nakama Y."/>
            <person name="Nakamichi Y."/>
            <person name="Nakamura M."/>
            <person name="Meguro A."/>
            <person name="Negishi M."/>
            <person name="Ohta I."/>
            <person name="Ohta T."/>
            <person name="Okamoto M."/>
            <person name="Ono N."/>
            <person name="Saji S."/>
            <person name="Sakaguchi M."/>
            <person name="Sakai K."/>
            <person name="Shibata M."/>
            <person name="Shimokawa T."/>
            <person name="Song J."/>
            <person name="Takazaki Y."/>
            <person name="Terasawa K."/>
            <person name="Tsugane M."/>
            <person name="Tsuji K."/>
            <person name="Ueda S."/>
            <person name="Waki K."/>
            <person name="Yamagata H."/>
            <person name="Yamamoto M."/>
            <person name="Yamamoto S."/>
            <person name="Yamane H."/>
            <person name="Yoshiki S."/>
            <person name="Yoshihara R."/>
            <person name="Yukawa K."/>
            <person name="Zhong H."/>
            <person name="Yano M."/>
            <person name="Yuan Q."/>
            <person name="Ouyang S."/>
            <person name="Liu J."/>
            <person name="Jones K.M."/>
            <person name="Gansberger K."/>
            <person name="Moffat K."/>
            <person name="Hill J."/>
            <person name="Bera J."/>
            <person name="Fadrosh D."/>
            <person name="Jin S."/>
            <person name="Johri S."/>
            <person name="Kim M."/>
            <person name="Overton L."/>
            <person name="Reardon M."/>
            <person name="Tsitrin T."/>
            <person name="Vuong H."/>
            <person name="Weaver B."/>
            <person name="Ciecko A."/>
            <person name="Tallon L."/>
            <person name="Jackson J."/>
            <person name="Pai G."/>
            <person name="Aken S.V."/>
            <person name="Utterback T."/>
            <person name="Reidmuller S."/>
            <person name="Feldblyum T."/>
            <person name="Hsiao J."/>
            <person name="Zismann V."/>
            <person name="Iobst S."/>
            <person name="de Vazeille A.R."/>
            <person name="Buell C.R."/>
            <person name="Ying K."/>
            <person name="Li Y."/>
            <person name="Lu T."/>
            <person name="Huang Y."/>
            <person name="Zhao Q."/>
            <person name="Feng Q."/>
            <person name="Zhang L."/>
            <person name="Zhu J."/>
            <person name="Weng Q."/>
            <person name="Mu J."/>
            <person name="Lu Y."/>
            <person name="Fan D."/>
            <person name="Liu Y."/>
            <person name="Guan J."/>
            <person name="Zhang Y."/>
            <person name="Yu S."/>
            <person name="Liu X."/>
            <person name="Zhang Y."/>
            <person name="Hong G."/>
            <person name="Han B."/>
            <person name="Choisne N."/>
            <person name="Demange N."/>
            <person name="Orjeda G."/>
            <person name="Samain S."/>
            <person name="Cattolico L."/>
            <person name="Pelletier E."/>
            <person name="Couloux A."/>
            <person name="Segurens B."/>
            <person name="Wincker P."/>
            <person name="D'Hont A."/>
            <person name="Scarpelli C."/>
            <person name="Weissenbach J."/>
            <person name="Salanoubat M."/>
            <person name="Quetier F."/>
            <person name="Yu Y."/>
            <person name="Kim H.R."/>
            <person name="Rambo T."/>
            <person name="Currie J."/>
            <person name="Collura K."/>
            <person name="Luo M."/>
            <person name="Yang T."/>
            <person name="Ammiraju J.S.S."/>
            <person name="Engler F."/>
            <person name="Soderlund C."/>
            <person name="Wing R.A."/>
            <person name="Palmer L.E."/>
            <person name="de la Bastide M."/>
            <person name="Spiegel L."/>
            <person name="Nascimento L."/>
            <person name="Zutavern T."/>
            <person name="O'Shaughnessy A."/>
            <person name="Dike S."/>
            <person name="Dedhia N."/>
            <person name="Preston R."/>
            <person name="Balija V."/>
            <person name="McCombie W.R."/>
            <person name="Chow T."/>
            <person name="Chen H."/>
            <person name="Chung M."/>
            <person name="Chen C."/>
            <person name="Shaw J."/>
            <person name="Wu H."/>
            <person name="Hsiao K."/>
            <person name="Chao Y."/>
            <person name="Chu M."/>
            <person name="Cheng C."/>
            <person name="Hour A."/>
            <person name="Lee P."/>
            <person name="Lin S."/>
            <person name="Lin Y."/>
            <person name="Liou J."/>
            <person name="Liu S."/>
            <person name="Hsing Y."/>
            <person name="Raghuvanshi S."/>
            <person name="Mohanty A."/>
            <person name="Bharti A.K."/>
            <person name="Gaur A."/>
            <person name="Gupta V."/>
            <person name="Kumar D."/>
            <person name="Ravi V."/>
            <person name="Vij S."/>
            <person name="Kapur A."/>
            <person name="Khurana P."/>
            <person name="Khurana P."/>
            <person name="Khurana J.P."/>
            <person name="Tyagi A.K."/>
            <person name="Gaikwad K."/>
            <person name="Singh A."/>
            <person name="Dalal V."/>
            <person name="Srivastava S."/>
            <person name="Dixit A."/>
            <person name="Pal A.K."/>
            <person name="Ghazi I.A."/>
            <person name="Yadav M."/>
            <person name="Pandit A."/>
            <person name="Bhargava A."/>
            <person name="Sureshbabu K."/>
            <person name="Batra K."/>
            <person name="Sharma T.R."/>
            <person name="Mohapatra T."/>
            <person name="Singh N.K."/>
            <person name="Messing J."/>
            <person name="Nelson A.B."/>
            <person name="Fuks G."/>
            <person name="Kavchok S."/>
            <person name="Keizer G."/>
            <person name="Linton E."/>
            <person name="Llaca V."/>
            <person name="Song R."/>
            <person name="Tanyolac B."/>
            <person name="Young S."/>
            <person name="Ho-Il K."/>
            <person name="Hahn J.H."/>
            <person name="Sangsakoo G."/>
            <person name="Vanavichit A."/>
            <person name="de Mattos Luiz.A.T."/>
            <person name="Zimmer P.D."/>
            <person name="Malone G."/>
            <person name="Dellagostin O."/>
            <person name="de Oliveira A.C."/>
            <person name="Bevan M."/>
            <person name="Bancroft I."/>
            <person name="Minx P."/>
            <person name="Cordum H."/>
            <person name="Wilson R."/>
            <person name="Cheng Z."/>
            <person name="Jin W."/>
            <person name="Jiang J."/>
            <person name="Leong S.A."/>
            <person name="Iwama H."/>
            <person name="Gojobori T."/>
            <person name="Itoh T."/>
            <person name="Niimura Y."/>
            <person name="Fujii Y."/>
            <person name="Habara T."/>
            <person name="Sakai H."/>
            <person name="Sato Y."/>
            <person name="Wilson G."/>
            <person name="Kumar K."/>
            <person name="McCouch S."/>
            <person name="Juretic N."/>
            <person name="Hoen D."/>
            <person name="Wright S."/>
            <person name="Bruskiewich R."/>
            <person name="Bureau T."/>
            <person name="Miyao A."/>
            <person name="Hirochika H."/>
            <person name="Nishikawa T."/>
            <person name="Kadowaki K."/>
            <person name="Sugiura M."/>
            <person name="Burr B."/>
            <person name="Sasaki T."/>
        </authorList>
    </citation>
    <scope>NUCLEOTIDE SEQUENCE [LARGE SCALE GENOMIC DNA]</scope>
    <source>
        <strain evidence="3">cv. Nipponbare</strain>
    </source>
</reference>
<feature type="region of interest" description="Disordered" evidence="1">
    <location>
        <begin position="1"/>
        <end position="31"/>
    </location>
</feature>
<sequence length="56" mass="6137">MAVDGQDDPHRRLGAPSVTLGSGKEATPSKADKWARGKIVVYSTKRAHVYTDVQQR</sequence>
<evidence type="ECO:0000256" key="1">
    <source>
        <dbReference type="SAM" id="MobiDB-lite"/>
    </source>
</evidence>
<reference evidence="3" key="2">
    <citation type="journal article" date="2008" name="Nucleic Acids Res.">
        <title>The rice annotation project database (RAP-DB): 2008 update.</title>
        <authorList>
            <consortium name="The rice annotation project (RAP)"/>
        </authorList>
    </citation>
    <scope>GENOME REANNOTATION</scope>
    <source>
        <strain evidence="3">cv. Nipponbare</strain>
    </source>
</reference>
<proteinExistence type="predicted"/>
<gene>
    <name evidence="2" type="primary">P0679C08.33</name>
</gene>
<name>Q5VRP6_ORYSJ</name>
<evidence type="ECO:0000313" key="2">
    <source>
        <dbReference type="EMBL" id="BAD67883.1"/>
    </source>
</evidence>